<dbReference type="Proteomes" id="UP000886653">
    <property type="component" value="Unassembled WGS sequence"/>
</dbReference>
<dbReference type="AlphaFoldDB" id="A0A9P6TB79"/>
<feature type="compositionally biased region" description="Polar residues" evidence="1">
    <location>
        <begin position="73"/>
        <end position="113"/>
    </location>
</feature>
<evidence type="ECO:0000313" key="3">
    <source>
        <dbReference type="Proteomes" id="UP000886653"/>
    </source>
</evidence>
<sequence length="132" mass="14142">MSYGAVAPGEQTSVDYHCGPITGDTGSLLLGAHSLSPGRHCTYHTRFSVKTIKIYRTKLSRAACASKDFISEDPTTSKHPPNASNAMSWATSWHAARTSQCAPNAASPTTQETAPWRMQPQPVVDASRGNLP</sequence>
<name>A0A9P6TB79_9BASI</name>
<protein>
    <submittedName>
        <fullName evidence="2">Uncharacterized protein</fullName>
    </submittedName>
</protein>
<evidence type="ECO:0000313" key="2">
    <source>
        <dbReference type="EMBL" id="KAG0145404.1"/>
    </source>
</evidence>
<gene>
    <name evidence="2" type="ORF">CROQUDRAFT_93881</name>
</gene>
<organism evidence="2 3">
    <name type="scientific">Cronartium quercuum f. sp. fusiforme G11</name>
    <dbReference type="NCBI Taxonomy" id="708437"/>
    <lineage>
        <taxon>Eukaryota</taxon>
        <taxon>Fungi</taxon>
        <taxon>Dikarya</taxon>
        <taxon>Basidiomycota</taxon>
        <taxon>Pucciniomycotina</taxon>
        <taxon>Pucciniomycetes</taxon>
        <taxon>Pucciniales</taxon>
        <taxon>Coleosporiaceae</taxon>
        <taxon>Cronartium</taxon>
    </lineage>
</organism>
<accession>A0A9P6TB79</accession>
<feature type="region of interest" description="Disordered" evidence="1">
    <location>
        <begin position="71"/>
        <end position="132"/>
    </location>
</feature>
<keyword evidence="3" id="KW-1185">Reference proteome</keyword>
<reference evidence="2" key="1">
    <citation type="submission" date="2013-11" db="EMBL/GenBank/DDBJ databases">
        <title>Genome sequence of the fusiform rust pathogen reveals effectors for host alternation and coevolution with pine.</title>
        <authorList>
            <consortium name="DOE Joint Genome Institute"/>
            <person name="Smith K."/>
            <person name="Pendleton A."/>
            <person name="Kubisiak T."/>
            <person name="Anderson C."/>
            <person name="Salamov A."/>
            <person name="Aerts A."/>
            <person name="Riley R."/>
            <person name="Clum A."/>
            <person name="Lindquist E."/>
            <person name="Ence D."/>
            <person name="Campbell M."/>
            <person name="Kronenberg Z."/>
            <person name="Feau N."/>
            <person name="Dhillon B."/>
            <person name="Hamelin R."/>
            <person name="Burleigh J."/>
            <person name="Smith J."/>
            <person name="Yandell M."/>
            <person name="Nelson C."/>
            <person name="Grigoriev I."/>
            <person name="Davis J."/>
        </authorList>
    </citation>
    <scope>NUCLEOTIDE SEQUENCE</scope>
    <source>
        <strain evidence="2">G11</strain>
    </source>
</reference>
<dbReference type="EMBL" id="MU167277">
    <property type="protein sequence ID" value="KAG0145404.1"/>
    <property type="molecule type" value="Genomic_DNA"/>
</dbReference>
<evidence type="ECO:0000256" key="1">
    <source>
        <dbReference type="SAM" id="MobiDB-lite"/>
    </source>
</evidence>
<comment type="caution">
    <text evidence="2">The sequence shown here is derived from an EMBL/GenBank/DDBJ whole genome shotgun (WGS) entry which is preliminary data.</text>
</comment>
<proteinExistence type="predicted"/>